<dbReference type="InterPro" id="IPR050072">
    <property type="entry name" value="Peptidase_M20A"/>
</dbReference>
<protein>
    <recommendedName>
        <fullName evidence="7">Peptidase M20 dimerisation domain-containing protein</fullName>
    </recommendedName>
</protein>
<dbReference type="AlphaFoldDB" id="A0A5N5WLZ1"/>
<dbReference type="SUPFAM" id="SSF55031">
    <property type="entry name" value="Bacterial exopeptidase dimerisation domain"/>
    <property type="match status" value="1"/>
</dbReference>
<gene>
    <name evidence="8" type="ORF">BDV29DRAFT_198681</name>
</gene>
<evidence type="ECO:0000256" key="4">
    <source>
        <dbReference type="ARBA" id="ARBA00022723"/>
    </source>
</evidence>
<dbReference type="OrthoDB" id="3064516at2759"/>
<dbReference type="GO" id="GO:0008233">
    <property type="term" value="F:peptidase activity"/>
    <property type="evidence" value="ECO:0007669"/>
    <property type="project" value="UniProtKB-KW"/>
</dbReference>
<evidence type="ECO:0000313" key="9">
    <source>
        <dbReference type="Proteomes" id="UP000326565"/>
    </source>
</evidence>
<reference evidence="8 9" key="1">
    <citation type="submission" date="2019-04" db="EMBL/GenBank/DDBJ databases">
        <title>Friends and foes A comparative genomics study of 23 Aspergillus species from section Flavi.</title>
        <authorList>
            <consortium name="DOE Joint Genome Institute"/>
            <person name="Kjaerbolling I."/>
            <person name="Vesth T."/>
            <person name="Frisvad J.C."/>
            <person name="Nybo J.L."/>
            <person name="Theobald S."/>
            <person name="Kildgaard S."/>
            <person name="Isbrandt T."/>
            <person name="Kuo A."/>
            <person name="Sato A."/>
            <person name="Lyhne E.K."/>
            <person name="Kogle M.E."/>
            <person name="Wiebenga A."/>
            <person name="Kun R.S."/>
            <person name="Lubbers R.J."/>
            <person name="Makela M.R."/>
            <person name="Barry K."/>
            <person name="Chovatia M."/>
            <person name="Clum A."/>
            <person name="Daum C."/>
            <person name="Haridas S."/>
            <person name="He G."/>
            <person name="LaButti K."/>
            <person name="Lipzen A."/>
            <person name="Mondo S."/>
            <person name="Riley R."/>
            <person name="Salamov A."/>
            <person name="Simmons B.A."/>
            <person name="Magnuson J.K."/>
            <person name="Henrissat B."/>
            <person name="Mortensen U.H."/>
            <person name="Larsen T.O."/>
            <person name="Devries R.P."/>
            <person name="Grigoriev I.V."/>
            <person name="Machida M."/>
            <person name="Baker S.E."/>
            <person name="Andersen M.R."/>
        </authorList>
    </citation>
    <scope>NUCLEOTIDE SEQUENCE [LARGE SCALE GENOMIC DNA]</scope>
    <source>
        <strain evidence="8 9">CBS 151.66</strain>
    </source>
</reference>
<dbReference type="InterPro" id="IPR011650">
    <property type="entry name" value="Peptidase_M20_dimer"/>
</dbReference>
<keyword evidence="3" id="KW-0645">Protease</keyword>
<keyword evidence="4" id="KW-0479">Metal-binding</keyword>
<comment type="cofactor">
    <cofactor evidence="1">
        <name>Zn(2+)</name>
        <dbReference type="ChEBI" id="CHEBI:29105"/>
    </cofactor>
</comment>
<organism evidence="8 9">
    <name type="scientific">Aspergillus leporis</name>
    <dbReference type="NCBI Taxonomy" id="41062"/>
    <lineage>
        <taxon>Eukaryota</taxon>
        <taxon>Fungi</taxon>
        <taxon>Dikarya</taxon>
        <taxon>Ascomycota</taxon>
        <taxon>Pezizomycotina</taxon>
        <taxon>Eurotiomycetes</taxon>
        <taxon>Eurotiomycetidae</taxon>
        <taxon>Eurotiales</taxon>
        <taxon>Aspergillaceae</taxon>
        <taxon>Aspergillus</taxon>
        <taxon>Aspergillus subgen. Circumdati</taxon>
    </lineage>
</organism>
<evidence type="ECO:0000259" key="7">
    <source>
        <dbReference type="Pfam" id="PF07687"/>
    </source>
</evidence>
<accession>A0A5N5WLZ1</accession>
<dbReference type="PANTHER" id="PTHR43808:SF8">
    <property type="entry name" value="PEPTIDASE M20 DIMERISATION DOMAIN-CONTAINING PROTEIN"/>
    <property type="match status" value="1"/>
</dbReference>
<sequence length="350" mass="38134">MAVASQSANAMVMWSVLDLESIVKVYPLLSFHRNIVEIESISNNEKSVGPTPDTLSASRTDIVPPFIPYSLNAPSTMNDKPFNRENVAIAGQGLVDAKFSVAALVFAVHWYEQFSDSELDSSSVSFHTVVFGEQTGLNLVAGHKGNVAFKLVATGKAAHSRYPWLGENAISAILPVLSHLVHLQYVPPEEGGLLRSKKFGKLTLNIGVIAGGVAGNVVPNSAEATITRCSESNWWDGSVYADFGSFKGGSPPQHLDADVDEFDVITVNYGTDVPSLKIHGKVKRYLYGPGSIHVAHGDGRRLRLGSWKGLSRGIRSWLLQLLREASKHRFIFRDARMLSVGLTPYRYGLT</sequence>
<dbReference type="SUPFAM" id="SSF53187">
    <property type="entry name" value="Zn-dependent exopeptidases"/>
    <property type="match status" value="1"/>
</dbReference>
<proteinExistence type="inferred from homology"/>
<evidence type="ECO:0000256" key="5">
    <source>
        <dbReference type="ARBA" id="ARBA00022801"/>
    </source>
</evidence>
<feature type="domain" description="Peptidase M20 dimerisation" evidence="7">
    <location>
        <begin position="142"/>
        <end position="227"/>
    </location>
</feature>
<evidence type="ECO:0000256" key="1">
    <source>
        <dbReference type="ARBA" id="ARBA00001947"/>
    </source>
</evidence>
<keyword evidence="5" id="KW-0378">Hydrolase</keyword>
<evidence type="ECO:0000256" key="6">
    <source>
        <dbReference type="ARBA" id="ARBA00022833"/>
    </source>
</evidence>
<dbReference type="GO" id="GO:0006508">
    <property type="term" value="P:proteolysis"/>
    <property type="evidence" value="ECO:0007669"/>
    <property type="project" value="UniProtKB-KW"/>
</dbReference>
<dbReference type="Proteomes" id="UP000326565">
    <property type="component" value="Unassembled WGS sequence"/>
</dbReference>
<comment type="similarity">
    <text evidence="2">Belongs to the peptidase M20A family.</text>
</comment>
<evidence type="ECO:0000313" key="8">
    <source>
        <dbReference type="EMBL" id="KAB8069483.1"/>
    </source>
</evidence>
<name>A0A5N5WLZ1_9EURO</name>
<keyword evidence="9" id="KW-1185">Reference proteome</keyword>
<dbReference type="PANTHER" id="PTHR43808">
    <property type="entry name" value="ACETYLORNITHINE DEACETYLASE"/>
    <property type="match status" value="1"/>
</dbReference>
<dbReference type="InterPro" id="IPR036264">
    <property type="entry name" value="Bact_exopeptidase_dim_dom"/>
</dbReference>
<dbReference type="Gene3D" id="3.30.70.360">
    <property type="match status" value="1"/>
</dbReference>
<evidence type="ECO:0000256" key="3">
    <source>
        <dbReference type="ARBA" id="ARBA00022670"/>
    </source>
</evidence>
<dbReference type="EMBL" id="ML732339">
    <property type="protein sequence ID" value="KAB8069483.1"/>
    <property type="molecule type" value="Genomic_DNA"/>
</dbReference>
<keyword evidence="6" id="KW-0862">Zinc</keyword>
<evidence type="ECO:0000256" key="2">
    <source>
        <dbReference type="ARBA" id="ARBA00006247"/>
    </source>
</evidence>
<dbReference type="Pfam" id="PF07687">
    <property type="entry name" value="M20_dimer"/>
    <property type="match status" value="1"/>
</dbReference>